<protein>
    <submittedName>
        <fullName evidence="2">Uncharacterized protein</fullName>
    </submittedName>
</protein>
<evidence type="ECO:0000313" key="1">
    <source>
        <dbReference type="EMBL" id="SON80057.1"/>
    </source>
</evidence>
<keyword evidence="4" id="KW-1185">Reference proteome</keyword>
<evidence type="ECO:0000313" key="2">
    <source>
        <dbReference type="EMBL" id="SON87259.1"/>
    </source>
</evidence>
<gene>
    <name evidence="1" type="ORF">XAP6984_330145</name>
    <name evidence="2" type="ORF">XAP7430_280145</name>
</gene>
<dbReference type="EMBL" id="OCYT01000088">
    <property type="protein sequence ID" value="SON80057.1"/>
    <property type="molecule type" value="Genomic_DNA"/>
</dbReference>
<organism evidence="2 3">
    <name type="scientific">Xanthomonas campestris pv. phaseoli</name>
    <dbReference type="NCBI Taxonomy" id="317013"/>
    <lineage>
        <taxon>Bacteria</taxon>
        <taxon>Pseudomonadati</taxon>
        <taxon>Pseudomonadota</taxon>
        <taxon>Gammaproteobacteria</taxon>
        <taxon>Lysobacterales</taxon>
        <taxon>Lysobacteraceae</taxon>
        <taxon>Xanthomonas</taxon>
    </lineage>
</organism>
<proteinExistence type="predicted"/>
<dbReference type="AlphaFoldDB" id="A0AB38DZ14"/>
<sequence>MVAAGAASRVERVWRIRAGVVGGAVLRDQCWSFFCVTPEARCVALASPVLHVSASG</sequence>
<dbReference type="Proteomes" id="UP000234181">
    <property type="component" value="Unassembled WGS sequence"/>
</dbReference>
<accession>A0AB38DZ14</accession>
<name>A0AB38DZ14_XANCH</name>
<comment type="caution">
    <text evidence="2">The sequence shown here is derived from an EMBL/GenBank/DDBJ whole genome shotgun (WGS) entry which is preliminary data.</text>
</comment>
<reference evidence="3 4" key="1">
    <citation type="submission" date="2017-10" db="EMBL/GenBank/DDBJ databases">
        <authorList>
            <person name="Regsiter A."/>
            <person name="William W."/>
        </authorList>
    </citation>
    <scope>NUCLEOTIDE SEQUENCE [LARGE SCALE GENOMIC DNA]</scope>
    <source>
        <strain evidence="1 4">CFBP6984</strain>
        <strain evidence="2 3">CFBP7430</strain>
    </source>
</reference>
<evidence type="ECO:0000313" key="4">
    <source>
        <dbReference type="Proteomes" id="UP000234181"/>
    </source>
</evidence>
<evidence type="ECO:0000313" key="3">
    <source>
        <dbReference type="Proteomes" id="UP000234166"/>
    </source>
</evidence>
<dbReference type="Proteomes" id="UP000234166">
    <property type="component" value="Unassembled WGS sequence"/>
</dbReference>
<dbReference type="EMBL" id="OCYS01000081">
    <property type="protein sequence ID" value="SON87259.1"/>
    <property type="molecule type" value="Genomic_DNA"/>
</dbReference>